<dbReference type="SUPFAM" id="SSF159888">
    <property type="entry name" value="YdhG-like"/>
    <property type="match status" value="1"/>
</dbReference>
<name>A0A6J6E933_9ZZZZ</name>
<dbReference type="AlphaFoldDB" id="A0A6J6E933"/>
<protein>
    <submittedName>
        <fullName evidence="2">Unannotated protein</fullName>
    </submittedName>
</protein>
<dbReference type="Gene3D" id="3.90.1150.200">
    <property type="match status" value="1"/>
</dbReference>
<organism evidence="2">
    <name type="scientific">freshwater metagenome</name>
    <dbReference type="NCBI Taxonomy" id="449393"/>
    <lineage>
        <taxon>unclassified sequences</taxon>
        <taxon>metagenomes</taxon>
        <taxon>ecological metagenomes</taxon>
    </lineage>
</organism>
<reference evidence="2" key="1">
    <citation type="submission" date="2020-05" db="EMBL/GenBank/DDBJ databases">
        <authorList>
            <person name="Chiriac C."/>
            <person name="Salcher M."/>
            <person name="Ghai R."/>
            <person name="Kavagutti S V."/>
        </authorList>
    </citation>
    <scope>NUCLEOTIDE SEQUENCE</scope>
</reference>
<evidence type="ECO:0000259" key="1">
    <source>
        <dbReference type="Pfam" id="PF08818"/>
    </source>
</evidence>
<accession>A0A6J6E933</accession>
<feature type="domain" description="YdhG-like" evidence="1">
    <location>
        <begin position="17"/>
        <end position="114"/>
    </location>
</feature>
<dbReference type="EMBL" id="CAEZTD010000136">
    <property type="protein sequence ID" value="CAB4571815.1"/>
    <property type="molecule type" value="Genomic_DNA"/>
</dbReference>
<dbReference type="Pfam" id="PF08818">
    <property type="entry name" value="DUF1801"/>
    <property type="match status" value="1"/>
</dbReference>
<dbReference type="InterPro" id="IPR014922">
    <property type="entry name" value="YdhG-like"/>
</dbReference>
<proteinExistence type="predicted"/>
<sequence length="122" mass="13793">MSAREIDDYLEGLEPAKRDALQALRVRILNRIPDADECISYGMPGFREGKSVLVGFAAFKNHLSWFPHSGQVIPEIVADPATAHLLEGYDWDKGTLRFPVDRVLSDELIDVLIATRRRQTRS</sequence>
<gene>
    <name evidence="2" type="ORF">UFOPK1591_01341</name>
</gene>
<evidence type="ECO:0000313" key="2">
    <source>
        <dbReference type="EMBL" id="CAB4571815.1"/>
    </source>
</evidence>